<dbReference type="GO" id="GO:0003677">
    <property type="term" value="F:DNA binding"/>
    <property type="evidence" value="ECO:0007669"/>
    <property type="project" value="UniProtKB-KW"/>
</dbReference>
<dbReference type="GO" id="GO:0006310">
    <property type="term" value="P:DNA recombination"/>
    <property type="evidence" value="ECO:0007669"/>
    <property type="project" value="UniProtKB-KW"/>
</dbReference>
<evidence type="ECO:0000259" key="7">
    <source>
        <dbReference type="Pfam" id="PF01385"/>
    </source>
</evidence>
<accession>A0A7W2ADJ4</accession>
<dbReference type="Proteomes" id="UP000538931">
    <property type="component" value="Unassembled WGS sequence"/>
</dbReference>
<keyword evidence="6" id="KW-0233">DNA recombination</keyword>
<keyword evidence="4" id="KW-0862">Zinc</keyword>
<evidence type="ECO:0000256" key="3">
    <source>
        <dbReference type="ARBA" id="ARBA00022723"/>
    </source>
</evidence>
<dbReference type="Pfam" id="PF12323">
    <property type="entry name" value="HTH_OrfB_IS605"/>
    <property type="match status" value="1"/>
</dbReference>
<organism evidence="10 11">
    <name type="scientific">Marinobacterium marinum</name>
    <dbReference type="NCBI Taxonomy" id="2756129"/>
    <lineage>
        <taxon>Bacteria</taxon>
        <taxon>Pseudomonadati</taxon>
        <taxon>Pseudomonadota</taxon>
        <taxon>Gammaproteobacteria</taxon>
        <taxon>Oceanospirillales</taxon>
        <taxon>Oceanospirillaceae</taxon>
        <taxon>Marinobacterium</taxon>
    </lineage>
</organism>
<proteinExistence type="inferred from homology"/>
<name>A0A7W2ADJ4_9GAMM</name>
<protein>
    <submittedName>
        <fullName evidence="10">Transposase</fullName>
    </submittedName>
</protein>
<reference evidence="10 11" key="1">
    <citation type="submission" date="2020-07" db="EMBL/GenBank/DDBJ databases">
        <title>Bacterium isolated from marien macroalgae.</title>
        <authorList>
            <person name="Zhu K."/>
            <person name="Lu D."/>
            <person name="Du Z."/>
        </authorList>
    </citation>
    <scope>NUCLEOTIDE SEQUENCE [LARGE SCALE GENOMIC DNA]</scope>
    <source>
        <strain evidence="10 11">3-1745</strain>
    </source>
</reference>
<evidence type="ECO:0000259" key="8">
    <source>
        <dbReference type="Pfam" id="PF07282"/>
    </source>
</evidence>
<evidence type="ECO:0000256" key="2">
    <source>
        <dbReference type="ARBA" id="ARBA00022578"/>
    </source>
</evidence>
<dbReference type="GO" id="GO:0032196">
    <property type="term" value="P:transposition"/>
    <property type="evidence" value="ECO:0007669"/>
    <property type="project" value="UniProtKB-KW"/>
</dbReference>
<keyword evidence="2" id="KW-0815">Transposition</keyword>
<comment type="caution">
    <text evidence="10">The sequence shown here is derived from an EMBL/GenBank/DDBJ whole genome shotgun (WGS) entry which is preliminary data.</text>
</comment>
<dbReference type="AlphaFoldDB" id="A0A7W2ADJ4"/>
<dbReference type="GO" id="GO:0046872">
    <property type="term" value="F:metal ion binding"/>
    <property type="evidence" value="ECO:0007669"/>
    <property type="project" value="UniProtKB-KW"/>
</dbReference>
<feature type="domain" description="Cas12f1-like TNB" evidence="8">
    <location>
        <begin position="335"/>
        <end position="401"/>
    </location>
</feature>
<evidence type="ECO:0000313" key="10">
    <source>
        <dbReference type="EMBL" id="MBA4503263.1"/>
    </source>
</evidence>
<evidence type="ECO:0000256" key="6">
    <source>
        <dbReference type="ARBA" id="ARBA00023172"/>
    </source>
</evidence>
<dbReference type="InterPro" id="IPR021027">
    <property type="entry name" value="Transposase_put_HTH"/>
</dbReference>
<dbReference type="InterPro" id="IPR010095">
    <property type="entry name" value="Cas12f1-like_TNB"/>
</dbReference>
<sequence>MKILKAYKYRLKPTDEQVNLLYRMAGCGRVVFNESLEMLLSIARKELSFVGDKKALYNELNSLLPKDRITLAKKFPSSAALNKHLTQWKKKTELSFLTEAYTDNLQQRQRDLRDRAVKDWCSGKRGFPVFRTRKLAHHSTLRFVNFPKYCRLEGRHAKLPNGLGLMRYYQSQPIQGLPKSCTVTLDPCGNWHLSILCEVEIEPARTGTGAVGIDMGVAKNMTLSNGVVYKGVSSFATHRDKLAKEQRRLSRKVRGSANWKKQKQKVARLHKRIADIRYDYQQKATTEISKTHAMVAVEALKVANMSRSAKGTVDDPGKNVRQKSGLNRSILDQGWGELRRQLEYKMTWNGGLLIAVPPHHTSQTCPACLHVSAENRTSQASFACVHCGLVENADVVGAINVLNRGLAALESAA</sequence>
<dbReference type="Pfam" id="PF01385">
    <property type="entry name" value="OrfB_IS605"/>
    <property type="match status" value="1"/>
</dbReference>
<comment type="similarity">
    <text evidence="1">In the C-terminal section; belongs to the transposase 35 family.</text>
</comment>
<evidence type="ECO:0000259" key="9">
    <source>
        <dbReference type="Pfam" id="PF12323"/>
    </source>
</evidence>
<dbReference type="RefSeq" id="WP_181740853.1">
    <property type="nucleotide sequence ID" value="NZ_JACEMT010000052.1"/>
</dbReference>
<evidence type="ECO:0000256" key="4">
    <source>
        <dbReference type="ARBA" id="ARBA00022833"/>
    </source>
</evidence>
<keyword evidence="5" id="KW-0238">DNA-binding</keyword>
<feature type="domain" description="Probable transposase IS891/IS1136/IS1341" evidence="7">
    <location>
        <begin position="195"/>
        <end position="308"/>
    </location>
</feature>
<keyword evidence="3" id="KW-0479">Metal-binding</keyword>
<dbReference type="InterPro" id="IPR001959">
    <property type="entry name" value="Transposase"/>
</dbReference>
<evidence type="ECO:0000313" key="11">
    <source>
        <dbReference type="Proteomes" id="UP000538931"/>
    </source>
</evidence>
<gene>
    <name evidence="10" type="ORF">H1S06_12950</name>
</gene>
<dbReference type="Pfam" id="PF07282">
    <property type="entry name" value="Cas12f1-like_TNB"/>
    <property type="match status" value="1"/>
</dbReference>
<evidence type="ECO:0000256" key="5">
    <source>
        <dbReference type="ARBA" id="ARBA00023125"/>
    </source>
</evidence>
<keyword evidence="11" id="KW-1185">Reference proteome</keyword>
<dbReference type="NCBIfam" id="NF040570">
    <property type="entry name" value="guided_TnpB"/>
    <property type="match status" value="1"/>
</dbReference>
<evidence type="ECO:0000256" key="1">
    <source>
        <dbReference type="ARBA" id="ARBA00008761"/>
    </source>
</evidence>
<feature type="domain" description="Transposase putative helix-turn-helix" evidence="9">
    <location>
        <begin position="1"/>
        <end position="38"/>
    </location>
</feature>
<dbReference type="EMBL" id="JACEMT010000052">
    <property type="protein sequence ID" value="MBA4503263.1"/>
    <property type="molecule type" value="Genomic_DNA"/>
</dbReference>